<feature type="transmembrane region" description="Helical" evidence="7">
    <location>
        <begin position="211"/>
        <end position="233"/>
    </location>
</feature>
<comment type="subcellular location">
    <subcellularLocation>
        <location evidence="1">Cell membrane</location>
        <topology evidence="1">Multi-pass membrane protein</topology>
    </subcellularLocation>
</comment>
<evidence type="ECO:0000256" key="2">
    <source>
        <dbReference type="ARBA" id="ARBA00007400"/>
    </source>
</evidence>
<sequence>MRKEYQQIDVIKGFAIIAVIILHSVNEEVLLDTYSILHIWQAVPLFIIIMGLNAGMSIGNKQPQLADLYTKTYFKKKFERIGIPFLVIFVLSIVLGYVWYWFTGQYKIEFRASNLMGILPVAGPGNYFITLTFQSILLLPLFKYLFKWHPLTVLILLVVLEVIFLLISVNLHLFTRNNYLYSAAFPRYFSAIAFGLVLSKVVIRPFRATKIILITSAAFISCVYLLEITYGYLDIPQIKEEWKTQNVLTFSYAAFMTFLLFKALPNRSENWFLKFLAAMGKSSYHIFLVQIVYFGLINQKDYLLLNLLICLTIGYLFCRFEDPAKAYFTRQKAVKPVC</sequence>
<keyword evidence="4 7" id="KW-0812">Transmembrane</keyword>
<feature type="transmembrane region" description="Helical" evidence="7">
    <location>
        <begin position="302"/>
        <end position="320"/>
    </location>
</feature>
<keyword evidence="3" id="KW-1003">Cell membrane</keyword>
<feature type="transmembrane region" description="Helical" evidence="7">
    <location>
        <begin position="245"/>
        <end position="264"/>
    </location>
</feature>
<keyword evidence="9" id="KW-0012">Acyltransferase</keyword>
<proteinExistence type="inferred from homology"/>
<evidence type="ECO:0000256" key="7">
    <source>
        <dbReference type="SAM" id="Phobius"/>
    </source>
</evidence>
<keyword evidence="6 7" id="KW-0472">Membrane</keyword>
<evidence type="ECO:0000256" key="4">
    <source>
        <dbReference type="ARBA" id="ARBA00022692"/>
    </source>
</evidence>
<keyword evidence="9" id="KW-0808">Transferase</keyword>
<evidence type="ECO:0000256" key="1">
    <source>
        <dbReference type="ARBA" id="ARBA00004651"/>
    </source>
</evidence>
<feature type="domain" description="Acyltransferase 3" evidence="8">
    <location>
        <begin position="7"/>
        <end position="304"/>
    </location>
</feature>
<dbReference type="PANTHER" id="PTHR40074">
    <property type="entry name" value="O-ACETYLTRANSFERASE WECH"/>
    <property type="match status" value="1"/>
</dbReference>
<comment type="similarity">
    <text evidence="2">Belongs to the acyltransferase 3 family.</text>
</comment>
<keyword evidence="5 7" id="KW-1133">Transmembrane helix</keyword>
<protein>
    <submittedName>
        <fullName evidence="9">Acyltransferase</fullName>
    </submittedName>
</protein>
<name>A0A5M6D2D7_9BACT</name>
<feature type="transmembrane region" description="Helical" evidence="7">
    <location>
        <begin position="81"/>
        <end position="102"/>
    </location>
</feature>
<reference evidence="9 10" key="1">
    <citation type="submission" date="2019-09" db="EMBL/GenBank/DDBJ databases">
        <title>Genome sequence and assembly of Adhaeribacter sp.</title>
        <authorList>
            <person name="Chhetri G."/>
        </authorList>
    </citation>
    <scope>NUCLEOTIDE SEQUENCE [LARGE SCALE GENOMIC DNA]</scope>
    <source>
        <strain evidence="9 10">DK36</strain>
    </source>
</reference>
<dbReference type="GO" id="GO:0016413">
    <property type="term" value="F:O-acetyltransferase activity"/>
    <property type="evidence" value="ECO:0007669"/>
    <property type="project" value="TreeGrafter"/>
</dbReference>
<dbReference type="PANTHER" id="PTHR40074:SF2">
    <property type="entry name" value="O-ACETYLTRANSFERASE WECH"/>
    <property type="match status" value="1"/>
</dbReference>
<dbReference type="EMBL" id="VWSF01000021">
    <property type="protein sequence ID" value="KAA5541638.1"/>
    <property type="molecule type" value="Genomic_DNA"/>
</dbReference>
<feature type="transmembrane region" description="Helical" evidence="7">
    <location>
        <begin position="7"/>
        <end position="25"/>
    </location>
</feature>
<feature type="transmembrane region" description="Helical" evidence="7">
    <location>
        <begin position="179"/>
        <end position="199"/>
    </location>
</feature>
<organism evidence="9 10">
    <name type="scientific">Adhaeribacter rhizoryzae</name>
    <dbReference type="NCBI Taxonomy" id="2607907"/>
    <lineage>
        <taxon>Bacteria</taxon>
        <taxon>Pseudomonadati</taxon>
        <taxon>Bacteroidota</taxon>
        <taxon>Cytophagia</taxon>
        <taxon>Cytophagales</taxon>
        <taxon>Hymenobacteraceae</taxon>
        <taxon>Adhaeribacter</taxon>
    </lineage>
</organism>
<feature type="transmembrane region" description="Helical" evidence="7">
    <location>
        <begin position="37"/>
        <end position="60"/>
    </location>
</feature>
<dbReference type="AlphaFoldDB" id="A0A5M6D2D7"/>
<dbReference type="Proteomes" id="UP000323426">
    <property type="component" value="Unassembled WGS sequence"/>
</dbReference>
<feature type="transmembrane region" description="Helical" evidence="7">
    <location>
        <begin position="127"/>
        <end position="146"/>
    </location>
</feature>
<dbReference type="GO" id="GO:0005886">
    <property type="term" value="C:plasma membrane"/>
    <property type="evidence" value="ECO:0007669"/>
    <property type="project" value="UniProtKB-SubCell"/>
</dbReference>
<evidence type="ECO:0000256" key="6">
    <source>
        <dbReference type="ARBA" id="ARBA00023136"/>
    </source>
</evidence>
<comment type="caution">
    <text evidence="9">The sequence shown here is derived from an EMBL/GenBank/DDBJ whole genome shotgun (WGS) entry which is preliminary data.</text>
</comment>
<feature type="transmembrane region" description="Helical" evidence="7">
    <location>
        <begin position="153"/>
        <end position="173"/>
    </location>
</feature>
<feature type="transmembrane region" description="Helical" evidence="7">
    <location>
        <begin position="271"/>
        <end position="296"/>
    </location>
</feature>
<dbReference type="RefSeq" id="WP_150091548.1">
    <property type="nucleotide sequence ID" value="NZ_VWSF01000021.1"/>
</dbReference>
<gene>
    <name evidence="9" type="ORF">F0145_20730</name>
</gene>
<dbReference type="Pfam" id="PF01757">
    <property type="entry name" value="Acyl_transf_3"/>
    <property type="match status" value="1"/>
</dbReference>
<accession>A0A5M6D2D7</accession>
<keyword evidence="10" id="KW-1185">Reference proteome</keyword>
<evidence type="ECO:0000256" key="5">
    <source>
        <dbReference type="ARBA" id="ARBA00022989"/>
    </source>
</evidence>
<evidence type="ECO:0000313" key="10">
    <source>
        <dbReference type="Proteomes" id="UP000323426"/>
    </source>
</evidence>
<evidence type="ECO:0000313" key="9">
    <source>
        <dbReference type="EMBL" id="KAA5541638.1"/>
    </source>
</evidence>
<dbReference type="InterPro" id="IPR002656">
    <property type="entry name" value="Acyl_transf_3_dom"/>
</dbReference>
<dbReference type="GO" id="GO:0009246">
    <property type="term" value="P:enterobacterial common antigen biosynthetic process"/>
    <property type="evidence" value="ECO:0007669"/>
    <property type="project" value="TreeGrafter"/>
</dbReference>
<evidence type="ECO:0000259" key="8">
    <source>
        <dbReference type="Pfam" id="PF01757"/>
    </source>
</evidence>
<evidence type="ECO:0000256" key="3">
    <source>
        <dbReference type="ARBA" id="ARBA00022475"/>
    </source>
</evidence>